<dbReference type="EMBL" id="NXDM01000027">
    <property type="protein sequence ID" value="PCK78493.1"/>
    <property type="molecule type" value="Genomic_DNA"/>
</dbReference>
<proteinExistence type="predicted"/>
<evidence type="ECO:0008006" key="3">
    <source>
        <dbReference type="Google" id="ProtNLM"/>
    </source>
</evidence>
<dbReference type="AlphaFoldDB" id="A0A2A5KNA4"/>
<evidence type="ECO:0000313" key="1">
    <source>
        <dbReference type="EMBL" id="PCK78493.1"/>
    </source>
</evidence>
<organism evidence="1 2">
    <name type="scientific">Rhizobium sophoriradicis</name>
    <dbReference type="NCBI Taxonomy" id="1535245"/>
    <lineage>
        <taxon>Bacteria</taxon>
        <taxon>Pseudomonadati</taxon>
        <taxon>Pseudomonadota</taxon>
        <taxon>Alphaproteobacteria</taxon>
        <taxon>Hyphomicrobiales</taxon>
        <taxon>Rhizobiaceae</taxon>
        <taxon>Rhizobium/Agrobacterium group</taxon>
        <taxon>Rhizobium</taxon>
    </lineage>
</organism>
<reference evidence="1 2" key="1">
    <citation type="submission" date="2017-09" db="EMBL/GenBank/DDBJ databases">
        <title>Comparative genomics of rhizobia isolated from Phaseolus vulgaris in China.</title>
        <authorList>
            <person name="Tong W."/>
        </authorList>
    </citation>
    <scope>NUCLEOTIDE SEQUENCE [LARGE SCALE GENOMIC DNA]</scope>
    <source>
        <strain evidence="1 2">L101</strain>
    </source>
</reference>
<protein>
    <recommendedName>
        <fullName evidence="3">DNA-binding protein</fullName>
    </recommendedName>
</protein>
<keyword evidence="2" id="KW-1185">Reference proteome</keyword>
<name>A0A2A5KNA4_9HYPH</name>
<accession>A0A2A5KNA4</accession>
<dbReference type="Proteomes" id="UP000218807">
    <property type="component" value="Unassembled WGS sequence"/>
</dbReference>
<sequence length="385" mass="42355">MNAEQTSQETEIDPLVQAVAEARARDAGKSVSDYLADLLMIGQTPSLPHLMTAGLGHATTHLGEDLHNSFTKYLIDTAHDIRDRNDVDHWARLVAGPAPWLSSASTASPALRLVFVFNYRIQSAALLMSAAFEEAAVRDFDFANVRSVSRRGGATRTWYSSIVHNVVDCSRQVRNALVHEWKPTPRAERLAIDAFVILSDLTPARSELLRLCRYDRSRAFSELARHVELAADQFRLSADLLAEVEGTSRSRDLPSEVRFAEATRLLLQRAGGGLSLTEASKLLGTSRQALHKRVKTGSALGLMDGAELVLPKFQFVEEGSRTSLLEGLGKIVKLFDDSKAGRWSALQFLLERDPNLTVPPLEALRSGEVQLVVNAAVAYLDVDED</sequence>
<dbReference type="RefSeq" id="WP_096764298.1">
    <property type="nucleotide sequence ID" value="NZ_NXDM01000027.1"/>
</dbReference>
<comment type="caution">
    <text evidence="1">The sequence shown here is derived from an EMBL/GenBank/DDBJ whole genome shotgun (WGS) entry which is preliminary data.</text>
</comment>
<gene>
    <name evidence="1" type="ORF">CPT34_24790</name>
</gene>
<evidence type="ECO:0000313" key="2">
    <source>
        <dbReference type="Proteomes" id="UP000218807"/>
    </source>
</evidence>